<feature type="compositionally biased region" description="Basic and acidic residues" evidence="8">
    <location>
        <begin position="192"/>
        <end position="205"/>
    </location>
</feature>
<feature type="region of interest" description="Disordered" evidence="8">
    <location>
        <begin position="192"/>
        <end position="214"/>
    </location>
</feature>
<dbReference type="PANTHER" id="PTHR11042">
    <property type="entry name" value="EUKARYOTIC TRANSLATION INITIATION FACTOR 2-ALPHA KINASE EIF2-ALPHA KINASE -RELATED"/>
    <property type="match status" value="1"/>
</dbReference>
<feature type="non-terminal residue" evidence="10">
    <location>
        <position position="1"/>
    </location>
</feature>
<dbReference type="Gene3D" id="1.10.510.10">
    <property type="entry name" value="Transferase(Phosphotransferase) domain 1"/>
    <property type="match status" value="1"/>
</dbReference>
<dbReference type="Pfam" id="PF00069">
    <property type="entry name" value="Pkinase"/>
    <property type="match status" value="2"/>
</dbReference>
<dbReference type="GO" id="GO:0005634">
    <property type="term" value="C:nucleus"/>
    <property type="evidence" value="ECO:0007669"/>
    <property type="project" value="TreeGrafter"/>
</dbReference>
<evidence type="ECO:0000313" key="10">
    <source>
        <dbReference type="EMBL" id="CAJ0570678.1"/>
    </source>
</evidence>
<comment type="caution">
    <text evidence="10">The sequence shown here is derived from an EMBL/GenBank/DDBJ whole genome shotgun (WGS) entry which is preliminary data.</text>
</comment>
<protein>
    <recommendedName>
        <fullName evidence="9">Protein kinase domain-containing protein</fullName>
    </recommendedName>
</protein>
<feature type="binding site" evidence="6">
    <location>
        <position position="149"/>
    </location>
    <ligand>
        <name>ATP</name>
        <dbReference type="ChEBI" id="CHEBI:30616"/>
    </ligand>
</feature>
<evidence type="ECO:0000256" key="3">
    <source>
        <dbReference type="ARBA" id="ARBA00022777"/>
    </source>
</evidence>
<sequence>MDARFNPDQDNVDWSLSAIIEAVKALLRYLAIRALRWFQRQFGWLKWRGRITMPPIRPRRHAITIEVIFQDTAPNSRKEQNLSRTSRRETDACPPLVSEEGRNSVESPREQLPSKFETDFDNKSVIGRGGFGLVFSARNIIDEHFYAIKQIPVVDEPNARERARSEVLAMARLSHPGIVRYFGSWVETASENRQEENKEQSRAQEAENSVAQASEDQIEAVTADYNVTSNPETLIEFRPSATPGFDRRSTTTSPKQPHVPYVYYYIQMELMETTLADWLDENRSIQSRTVDRMKKWFLQILEATAYMHDNGIVHRDLKPANILFVMGGKKSVLKISDMGLVSIIPAVDNASVGPQTTMLTTDIGTRAYMSPEQIAGKAYTSKIDVFALGLILTEMILPFATHSERNPVLEGLREGRIPTDLDQLPNEKELVTMLCAIDPDQRPSCSESLAYIKRNAKDDVPENHGIRAESDFV</sequence>
<feature type="domain" description="Protein kinase" evidence="9">
    <location>
        <begin position="120"/>
        <end position="454"/>
    </location>
</feature>
<dbReference type="SMART" id="SM00220">
    <property type="entry name" value="S_TKc"/>
    <property type="match status" value="1"/>
</dbReference>
<dbReference type="SUPFAM" id="SSF56112">
    <property type="entry name" value="Protein kinase-like (PK-like)"/>
    <property type="match status" value="1"/>
</dbReference>
<feature type="compositionally biased region" description="Basic and acidic residues" evidence="8">
    <location>
        <begin position="76"/>
        <end position="91"/>
    </location>
</feature>
<dbReference type="InterPro" id="IPR011009">
    <property type="entry name" value="Kinase-like_dom_sf"/>
</dbReference>
<evidence type="ECO:0000259" key="9">
    <source>
        <dbReference type="PROSITE" id="PS50011"/>
    </source>
</evidence>
<feature type="compositionally biased region" description="Basic and acidic residues" evidence="8">
    <location>
        <begin position="99"/>
        <end position="109"/>
    </location>
</feature>
<dbReference type="InterPro" id="IPR008271">
    <property type="entry name" value="Ser/Thr_kinase_AS"/>
</dbReference>
<dbReference type="PROSITE" id="PS50011">
    <property type="entry name" value="PROTEIN_KINASE_DOM"/>
    <property type="match status" value="1"/>
</dbReference>
<comment type="similarity">
    <text evidence="5">Belongs to the protein kinase superfamily. Ser/Thr protein kinase family. GCN2 subfamily.</text>
</comment>
<dbReference type="PROSITE" id="PS00108">
    <property type="entry name" value="PROTEIN_KINASE_ST"/>
    <property type="match status" value="1"/>
</dbReference>
<evidence type="ECO:0000256" key="1">
    <source>
        <dbReference type="ARBA" id="ARBA00022679"/>
    </source>
</evidence>
<dbReference type="PANTHER" id="PTHR11042:SF91">
    <property type="entry name" value="EUKARYOTIC TRANSLATION INITIATION FACTOR 2-ALPHA KINASE"/>
    <property type="match status" value="1"/>
</dbReference>
<dbReference type="Proteomes" id="UP001177023">
    <property type="component" value="Unassembled WGS sequence"/>
</dbReference>
<proteinExistence type="inferred from homology"/>
<keyword evidence="3" id="KW-0418">Kinase</keyword>
<dbReference type="GO" id="GO:0004694">
    <property type="term" value="F:eukaryotic translation initiation factor 2alpha kinase activity"/>
    <property type="evidence" value="ECO:0007669"/>
    <property type="project" value="TreeGrafter"/>
</dbReference>
<keyword evidence="1" id="KW-0808">Transferase</keyword>
<feature type="region of interest" description="Disordered" evidence="8">
    <location>
        <begin position="76"/>
        <end position="111"/>
    </location>
</feature>
<keyword evidence="11" id="KW-1185">Reference proteome</keyword>
<accession>A0AA36CLB5</accession>
<reference evidence="10" key="1">
    <citation type="submission" date="2023-06" db="EMBL/GenBank/DDBJ databases">
        <authorList>
            <person name="Delattre M."/>
        </authorList>
    </citation>
    <scope>NUCLEOTIDE SEQUENCE</scope>
    <source>
        <strain evidence="10">AF72</strain>
    </source>
</reference>
<dbReference type="GO" id="GO:0005737">
    <property type="term" value="C:cytoplasm"/>
    <property type="evidence" value="ECO:0007669"/>
    <property type="project" value="TreeGrafter"/>
</dbReference>
<evidence type="ECO:0000313" key="11">
    <source>
        <dbReference type="Proteomes" id="UP001177023"/>
    </source>
</evidence>
<dbReference type="InterPro" id="IPR050339">
    <property type="entry name" value="CC_SR_Kinase"/>
</dbReference>
<dbReference type="PROSITE" id="PS00107">
    <property type="entry name" value="PROTEIN_KINASE_ATP"/>
    <property type="match status" value="1"/>
</dbReference>
<organism evidence="10 11">
    <name type="scientific">Mesorhabditis spiculigera</name>
    <dbReference type="NCBI Taxonomy" id="96644"/>
    <lineage>
        <taxon>Eukaryota</taxon>
        <taxon>Metazoa</taxon>
        <taxon>Ecdysozoa</taxon>
        <taxon>Nematoda</taxon>
        <taxon>Chromadorea</taxon>
        <taxon>Rhabditida</taxon>
        <taxon>Rhabditina</taxon>
        <taxon>Rhabditomorpha</taxon>
        <taxon>Rhabditoidea</taxon>
        <taxon>Rhabditidae</taxon>
        <taxon>Mesorhabditinae</taxon>
        <taxon>Mesorhabditis</taxon>
    </lineage>
</organism>
<dbReference type="EMBL" id="CATQJA010002443">
    <property type="protein sequence ID" value="CAJ0570678.1"/>
    <property type="molecule type" value="Genomic_DNA"/>
</dbReference>
<dbReference type="AlphaFoldDB" id="A0AA36CLB5"/>
<evidence type="ECO:0000256" key="5">
    <source>
        <dbReference type="ARBA" id="ARBA00037982"/>
    </source>
</evidence>
<evidence type="ECO:0000256" key="7">
    <source>
        <dbReference type="RuleBase" id="RU000304"/>
    </source>
</evidence>
<gene>
    <name evidence="10" type="ORF">MSPICULIGERA_LOCUS9115</name>
</gene>
<name>A0AA36CLB5_9BILA</name>
<dbReference type="GO" id="GO:0005524">
    <property type="term" value="F:ATP binding"/>
    <property type="evidence" value="ECO:0007669"/>
    <property type="project" value="UniProtKB-UniRule"/>
</dbReference>
<dbReference type="InterPro" id="IPR000719">
    <property type="entry name" value="Prot_kinase_dom"/>
</dbReference>
<keyword evidence="7" id="KW-0723">Serine/threonine-protein kinase</keyword>
<dbReference type="InterPro" id="IPR017441">
    <property type="entry name" value="Protein_kinase_ATP_BS"/>
</dbReference>
<dbReference type="Gene3D" id="3.30.200.20">
    <property type="entry name" value="Phosphorylase Kinase, domain 1"/>
    <property type="match status" value="1"/>
</dbReference>
<keyword evidence="2 6" id="KW-0547">Nucleotide-binding</keyword>
<evidence type="ECO:0000256" key="8">
    <source>
        <dbReference type="SAM" id="MobiDB-lite"/>
    </source>
</evidence>
<keyword evidence="4 6" id="KW-0067">ATP-binding</keyword>
<evidence type="ECO:0000256" key="6">
    <source>
        <dbReference type="PROSITE-ProRule" id="PRU10141"/>
    </source>
</evidence>
<evidence type="ECO:0000256" key="2">
    <source>
        <dbReference type="ARBA" id="ARBA00022741"/>
    </source>
</evidence>
<evidence type="ECO:0000256" key="4">
    <source>
        <dbReference type="ARBA" id="ARBA00022840"/>
    </source>
</evidence>